<evidence type="ECO:0000313" key="2">
    <source>
        <dbReference type="Proteomes" id="UP000823775"/>
    </source>
</evidence>
<dbReference type="EMBL" id="JACEIK010007511">
    <property type="protein sequence ID" value="MCE3050355.1"/>
    <property type="molecule type" value="Genomic_DNA"/>
</dbReference>
<sequence>MEWMGESPGNYYPNMVLEFYANYVATLDDQCKKGKKPTEMHMLLHVPVHGEIVYISAATINRMLYGPDFTSPARNTEFDYRMREEAYVPILAEIDVERNATNKYDLKKSKDETRYDKKLHKLVIEVFGSGGPSARVAEQLPNPLKQ</sequence>
<keyword evidence="2" id="KW-1185">Reference proteome</keyword>
<name>A0ABS8WHT4_DATST</name>
<dbReference type="Proteomes" id="UP000823775">
    <property type="component" value="Unassembled WGS sequence"/>
</dbReference>
<comment type="caution">
    <text evidence="1">The sequence shown here is derived from an EMBL/GenBank/DDBJ whole genome shotgun (WGS) entry which is preliminary data.</text>
</comment>
<accession>A0ABS8WHT4</accession>
<proteinExistence type="predicted"/>
<organism evidence="1 2">
    <name type="scientific">Datura stramonium</name>
    <name type="common">Jimsonweed</name>
    <name type="synonym">Common thornapple</name>
    <dbReference type="NCBI Taxonomy" id="4076"/>
    <lineage>
        <taxon>Eukaryota</taxon>
        <taxon>Viridiplantae</taxon>
        <taxon>Streptophyta</taxon>
        <taxon>Embryophyta</taxon>
        <taxon>Tracheophyta</taxon>
        <taxon>Spermatophyta</taxon>
        <taxon>Magnoliopsida</taxon>
        <taxon>eudicotyledons</taxon>
        <taxon>Gunneridae</taxon>
        <taxon>Pentapetalae</taxon>
        <taxon>asterids</taxon>
        <taxon>lamiids</taxon>
        <taxon>Solanales</taxon>
        <taxon>Solanaceae</taxon>
        <taxon>Solanoideae</taxon>
        <taxon>Datureae</taxon>
        <taxon>Datura</taxon>
    </lineage>
</organism>
<protein>
    <submittedName>
        <fullName evidence="1">Uncharacterized protein</fullName>
    </submittedName>
</protein>
<evidence type="ECO:0000313" key="1">
    <source>
        <dbReference type="EMBL" id="MCE3050355.1"/>
    </source>
</evidence>
<reference evidence="1 2" key="1">
    <citation type="journal article" date="2021" name="BMC Genomics">
        <title>Datura genome reveals duplications of psychoactive alkaloid biosynthetic genes and high mutation rate following tissue culture.</title>
        <authorList>
            <person name="Rajewski A."/>
            <person name="Carter-House D."/>
            <person name="Stajich J."/>
            <person name="Litt A."/>
        </authorList>
    </citation>
    <scope>NUCLEOTIDE SEQUENCE [LARGE SCALE GENOMIC DNA]</scope>
    <source>
        <strain evidence="1">AR-01</strain>
    </source>
</reference>
<gene>
    <name evidence="1" type="ORF">HAX54_047036</name>
</gene>